<gene>
    <name evidence="1" type="ORF">EhV130</name>
</gene>
<proteinExistence type="predicted"/>
<keyword evidence="2" id="KW-1185">Reference proteome</keyword>
<dbReference type="KEGG" id="vg:3654951"/>
<reference evidence="1 2" key="1">
    <citation type="journal article" date="2005" name="Science">
        <title>Complete genome sequence and lytic phase transcription profile of a Coccolithovirus.</title>
        <authorList>
            <person name="Wilson W.H."/>
            <person name="Schroeder D.C."/>
            <person name="Allen M.J."/>
            <person name="Holden M.T.G."/>
            <person name="Parkhill J."/>
            <person name="Barrell B.G."/>
            <person name="Churcher C."/>
            <person name="Hamlin N."/>
            <person name="Mungall K."/>
            <person name="Norbertczak H."/>
            <person name="Quail M.A."/>
            <person name="Price C."/>
            <person name="Rabbinowitsch E."/>
            <person name="Walker D."/>
            <person name="Craigon M."/>
            <person name="Roy D."/>
            <person name="Ghazal P."/>
        </authorList>
    </citation>
    <scope>NUCLEOTIDE SEQUENCE [LARGE SCALE GENOMIC DNA]</scope>
    <source>
        <strain evidence="2">Isolate United Kingdom/English Channel/1999</strain>
    </source>
</reference>
<accession>Q4A304</accession>
<dbReference type="EMBL" id="AJ890364">
    <property type="protein sequence ID" value="CAI65552.1"/>
    <property type="molecule type" value="Genomic_DNA"/>
</dbReference>
<organismHost>
    <name type="scientific">Emiliania huxleyi</name>
    <name type="common">Coccolithophore</name>
    <name type="synonym">Pontosphaera huxleyi</name>
    <dbReference type="NCBI Taxonomy" id="2903"/>
</organismHost>
<name>Q4A304_EHV8U</name>
<organism evidence="1 2">
    <name type="scientific">Emiliania huxleyi virus 86 (isolate United Kingdom/English Channel/1999)</name>
    <name type="common">EhV-86</name>
    <dbReference type="NCBI Taxonomy" id="654925"/>
    <lineage>
        <taxon>Viruses</taxon>
        <taxon>Varidnaviria</taxon>
        <taxon>Bamfordvirae</taxon>
        <taxon>Nucleocytoviricota</taxon>
        <taxon>Megaviricetes</taxon>
        <taxon>Algavirales</taxon>
        <taxon>Phycodnaviridae</taxon>
        <taxon>Coccolithovirus</taxon>
        <taxon>Coccolithovirus huxleyi</taxon>
        <taxon>Emiliania huxleyi virus 86</taxon>
    </lineage>
</organism>
<sequence>MYLMYYILSICVTARSLGIFPQRRIGHGPINGAIYKGEHKFAFMFKETFELEITDNTSGILRMNGYVSHEDQNIQIKPLNQCEFVLECSKCTSEKLETFNVELEQARYDYDMDAICLYIKPKNGKVQKTFMYRERHVAY</sequence>
<evidence type="ECO:0000313" key="1">
    <source>
        <dbReference type="EMBL" id="CAI65552.1"/>
    </source>
</evidence>
<evidence type="ECO:0000313" key="2">
    <source>
        <dbReference type="Proteomes" id="UP000000863"/>
    </source>
</evidence>
<dbReference type="GeneID" id="3654951"/>
<dbReference type="Proteomes" id="UP000000863">
    <property type="component" value="Segment"/>
</dbReference>
<protein>
    <submittedName>
        <fullName evidence="1">Uncharacterized protein</fullName>
    </submittedName>
</protein>
<dbReference type="RefSeq" id="YP_293883.1">
    <property type="nucleotide sequence ID" value="NC_007346.1"/>
</dbReference>